<reference evidence="3" key="1">
    <citation type="journal article" date="2020" name="Nature">
        <title>Giant virus diversity and host interactions through global metagenomics.</title>
        <authorList>
            <person name="Schulz F."/>
            <person name="Roux S."/>
            <person name="Paez-Espino D."/>
            <person name="Jungbluth S."/>
            <person name="Walsh D.A."/>
            <person name="Denef V.J."/>
            <person name="McMahon K.D."/>
            <person name="Konstantinidis K.T."/>
            <person name="Eloe-Fadrosh E.A."/>
            <person name="Kyrpides N.C."/>
            <person name="Woyke T."/>
        </authorList>
    </citation>
    <scope>NUCLEOTIDE SEQUENCE</scope>
    <source>
        <strain evidence="3">GVMAG-M-3300023184-165</strain>
    </source>
</reference>
<evidence type="ECO:0000259" key="2">
    <source>
        <dbReference type="Pfam" id="PF08325"/>
    </source>
</evidence>
<feature type="transmembrane region" description="Helical" evidence="1">
    <location>
        <begin position="6"/>
        <end position="27"/>
    </location>
</feature>
<dbReference type="AlphaFoldDB" id="A0A6C0HQB8"/>
<sequence length="201" mass="22872">MFNNFWKSEILTYVIIGAILLICLKIYSESELFGLKCVISTIDGNKYCVRDRAQVNEAADLLAQATKKCKELVNYVGKKYPDDPDVKRLVEGFNPQKISETLPTSELTAYSENKGEKIAFCLSKSKNSVTLIDINTLTFVALHELSHIMTKSVGHKQEFWQNFKFLLENAKAANIYQPVDYKKNPQGYCGMTITDNPYYDL</sequence>
<organism evidence="3">
    <name type="scientific">viral metagenome</name>
    <dbReference type="NCBI Taxonomy" id="1070528"/>
    <lineage>
        <taxon>unclassified sequences</taxon>
        <taxon>metagenomes</taxon>
        <taxon>organismal metagenomes</taxon>
    </lineage>
</organism>
<feature type="domain" description="WLM" evidence="2">
    <location>
        <begin position="92"/>
        <end position="175"/>
    </location>
</feature>
<proteinExistence type="predicted"/>
<accession>A0A6C0HQB8</accession>
<protein>
    <recommendedName>
        <fullName evidence="2">WLM domain-containing protein</fullName>
    </recommendedName>
</protein>
<keyword evidence="1" id="KW-0812">Transmembrane</keyword>
<evidence type="ECO:0000256" key="1">
    <source>
        <dbReference type="SAM" id="Phobius"/>
    </source>
</evidence>
<name>A0A6C0HQB8_9ZZZZ</name>
<dbReference type="InterPro" id="IPR013536">
    <property type="entry name" value="WLM_dom"/>
</dbReference>
<dbReference type="EMBL" id="MN740002">
    <property type="protein sequence ID" value="QHT82550.1"/>
    <property type="molecule type" value="Genomic_DNA"/>
</dbReference>
<evidence type="ECO:0000313" key="3">
    <source>
        <dbReference type="EMBL" id="QHT82550.1"/>
    </source>
</evidence>
<dbReference type="Gene3D" id="3.30.2010.10">
    <property type="entry name" value="Metalloproteases ('zincins'), catalytic domain"/>
    <property type="match status" value="1"/>
</dbReference>
<dbReference type="Pfam" id="PF08325">
    <property type="entry name" value="WLM"/>
    <property type="match status" value="1"/>
</dbReference>
<keyword evidence="1" id="KW-0472">Membrane</keyword>
<keyword evidence="1" id="KW-1133">Transmembrane helix</keyword>